<dbReference type="EMBL" id="OW152828">
    <property type="protein sequence ID" value="CAH2045553.1"/>
    <property type="molecule type" value="Genomic_DNA"/>
</dbReference>
<feature type="region of interest" description="Disordered" evidence="1">
    <location>
        <begin position="85"/>
        <end position="142"/>
    </location>
</feature>
<organism evidence="3 4">
    <name type="scientific">Iphiclides podalirius</name>
    <name type="common">scarce swallowtail</name>
    <dbReference type="NCBI Taxonomy" id="110791"/>
    <lineage>
        <taxon>Eukaryota</taxon>
        <taxon>Metazoa</taxon>
        <taxon>Ecdysozoa</taxon>
        <taxon>Arthropoda</taxon>
        <taxon>Hexapoda</taxon>
        <taxon>Insecta</taxon>
        <taxon>Pterygota</taxon>
        <taxon>Neoptera</taxon>
        <taxon>Endopterygota</taxon>
        <taxon>Lepidoptera</taxon>
        <taxon>Glossata</taxon>
        <taxon>Ditrysia</taxon>
        <taxon>Papilionoidea</taxon>
        <taxon>Papilionidae</taxon>
        <taxon>Papilioninae</taxon>
        <taxon>Iphiclides</taxon>
    </lineage>
</organism>
<evidence type="ECO:0000256" key="1">
    <source>
        <dbReference type="SAM" id="MobiDB-lite"/>
    </source>
</evidence>
<evidence type="ECO:0000256" key="2">
    <source>
        <dbReference type="SAM" id="SignalP"/>
    </source>
</evidence>
<gene>
    <name evidence="3" type="ORF">IPOD504_LOCUS5127</name>
</gene>
<keyword evidence="4" id="KW-1185">Reference proteome</keyword>
<proteinExistence type="predicted"/>
<name>A0ABN8I3C2_9NEOP</name>
<feature type="compositionally biased region" description="Low complexity" evidence="1">
    <location>
        <begin position="85"/>
        <end position="105"/>
    </location>
</feature>
<feature type="chain" id="PRO_5046963390" evidence="2">
    <location>
        <begin position="22"/>
        <end position="154"/>
    </location>
</feature>
<evidence type="ECO:0000313" key="4">
    <source>
        <dbReference type="Proteomes" id="UP000837857"/>
    </source>
</evidence>
<dbReference type="Proteomes" id="UP000837857">
    <property type="component" value="Chromosome 16"/>
</dbReference>
<feature type="signal peptide" evidence="2">
    <location>
        <begin position="1"/>
        <end position="21"/>
    </location>
</feature>
<reference evidence="3" key="1">
    <citation type="submission" date="2022-03" db="EMBL/GenBank/DDBJ databases">
        <authorList>
            <person name="Martin H S."/>
        </authorList>
    </citation>
    <scope>NUCLEOTIDE SEQUENCE</scope>
</reference>
<sequence>MSLHRIVVVLLKSIIWFGIFASEYFSCVERKGLSRAAGIAGARRKGAGLGAVQMPVHCVPPPGGDRAAPAHCQVQCQGHARASAAARRNAGAAAGRGSAVSASPATALHTAHEQRPHAKRPRKTNDSASSPRSARDPLIDTCGVPVAGELDVSL</sequence>
<evidence type="ECO:0000313" key="3">
    <source>
        <dbReference type="EMBL" id="CAH2045553.1"/>
    </source>
</evidence>
<feature type="non-terminal residue" evidence="3">
    <location>
        <position position="154"/>
    </location>
</feature>
<keyword evidence="2" id="KW-0732">Signal</keyword>
<accession>A0ABN8I3C2</accession>
<protein>
    <submittedName>
        <fullName evidence="3">Uncharacterized protein</fullName>
    </submittedName>
</protein>